<feature type="domain" description="BIG2" evidence="2">
    <location>
        <begin position="46"/>
        <end position="91"/>
    </location>
</feature>
<proteinExistence type="predicted"/>
<name>A0A2T8HI69_9SPHI</name>
<evidence type="ECO:0000313" key="3">
    <source>
        <dbReference type="EMBL" id="PVH25148.1"/>
    </source>
</evidence>
<dbReference type="Gene3D" id="2.60.40.1080">
    <property type="match status" value="1"/>
</dbReference>
<comment type="caution">
    <text evidence="3">The sequence shown here is derived from an EMBL/GenBank/DDBJ whole genome shotgun (WGS) entry which is preliminary data.</text>
</comment>
<evidence type="ECO:0000256" key="1">
    <source>
        <dbReference type="SAM" id="SignalP"/>
    </source>
</evidence>
<feature type="signal peptide" evidence="1">
    <location>
        <begin position="1"/>
        <end position="22"/>
    </location>
</feature>
<reference evidence="3 4" key="1">
    <citation type="submission" date="2018-04" db="EMBL/GenBank/DDBJ databases">
        <title>Sphingobacterium cortibacter sp. nov.</title>
        <authorList>
            <person name="Li Y."/>
        </authorList>
    </citation>
    <scope>NUCLEOTIDE SEQUENCE [LARGE SCALE GENOMIC DNA]</scope>
    <source>
        <strain evidence="3 4">2c-3</strain>
    </source>
</reference>
<accession>A0A2T8HI69</accession>
<dbReference type="AlphaFoldDB" id="A0A2T8HI69"/>
<keyword evidence="1" id="KW-0732">Signal</keyword>
<dbReference type="InterPro" id="IPR008964">
    <property type="entry name" value="Invasin/intimin_cell_adhesion"/>
</dbReference>
<keyword evidence="4" id="KW-1185">Reference proteome</keyword>
<dbReference type="OrthoDB" id="714388at2"/>
<dbReference type="SUPFAM" id="SSF49373">
    <property type="entry name" value="Invasin/intimin cell-adhesion fragments"/>
    <property type="match status" value="1"/>
</dbReference>
<dbReference type="EMBL" id="QDKG01000003">
    <property type="protein sequence ID" value="PVH25148.1"/>
    <property type="molecule type" value="Genomic_DNA"/>
</dbReference>
<dbReference type="RefSeq" id="WP_116775737.1">
    <property type="nucleotide sequence ID" value="NZ_QDKG01000003.1"/>
</dbReference>
<organism evidence="3 4">
    <name type="scientific">Sphingobacterium corticibacter</name>
    <dbReference type="NCBI Taxonomy" id="2171749"/>
    <lineage>
        <taxon>Bacteria</taxon>
        <taxon>Pseudomonadati</taxon>
        <taxon>Bacteroidota</taxon>
        <taxon>Sphingobacteriia</taxon>
        <taxon>Sphingobacteriales</taxon>
        <taxon>Sphingobacteriaceae</taxon>
        <taxon>Sphingobacterium</taxon>
    </lineage>
</organism>
<dbReference type="Pfam" id="PF02368">
    <property type="entry name" value="Big_2"/>
    <property type="match status" value="1"/>
</dbReference>
<dbReference type="PROSITE" id="PS51257">
    <property type="entry name" value="PROKAR_LIPOPROTEIN"/>
    <property type="match status" value="1"/>
</dbReference>
<sequence>MNYAVKFATLISLLLLFLGCSKDDSFELNQSEVLLHYDEGFVFNLQGASNVEWSSSDEFVGTIGQNGNFSAKHIGETEVTAKSGSRTFTAIVRVEPYITDIIEPVLKYGVYSETIRNEETREFISEDASQVRFMGQGEREYRVYYNLRNGVVDNSVIVFTPKENLRDELSVFFGERYELIENTAERMTYINKEKTIGINIQATFAVGVHATWVPSSYTVPADNGK</sequence>
<dbReference type="InterPro" id="IPR003343">
    <property type="entry name" value="Big_2"/>
</dbReference>
<protein>
    <recommendedName>
        <fullName evidence="2">BIG2 domain-containing protein</fullName>
    </recommendedName>
</protein>
<evidence type="ECO:0000313" key="4">
    <source>
        <dbReference type="Proteomes" id="UP000245627"/>
    </source>
</evidence>
<dbReference type="Proteomes" id="UP000245627">
    <property type="component" value="Unassembled WGS sequence"/>
</dbReference>
<feature type="chain" id="PRO_5015762843" description="BIG2 domain-containing protein" evidence="1">
    <location>
        <begin position="23"/>
        <end position="225"/>
    </location>
</feature>
<evidence type="ECO:0000259" key="2">
    <source>
        <dbReference type="Pfam" id="PF02368"/>
    </source>
</evidence>
<gene>
    <name evidence="3" type="ORF">DC487_09460</name>
</gene>